<dbReference type="Proteomes" id="UP000320184">
    <property type="component" value="Unassembled WGS sequence"/>
</dbReference>
<keyword evidence="2" id="KW-1133">Transmembrane helix</keyword>
<organism evidence="5 6">
    <name type="scientific">Eiseniibacteriota bacterium</name>
    <dbReference type="NCBI Taxonomy" id="2212470"/>
    <lineage>
        <taxon>Bacteria</taxon>
        <taxon>Candidatus Eiseniibacteriota</taxon>
    </lineage>
</organism>
<evidence type="ECO:0000256" key="2">
    <source>
        <dbReference type="SAM" id="Phobius"/>
    </source>
</evidence>
<dbReference type="GO" id="GO:0016780">
    <property type="term" value="F:phosphotransferase activity, for other substituted phosphate groups"/>
    <property type="evidence" value="ECO:0007669"/>
    <property type="project" value="TreeGrafter"/>
</dbReference>
<reference evidence="5 6" key="1">
    <citation type="journal article" date="2019" name="Nat. Microbiol.">
        <title>Mediterranean grassland soil C-N compound turnover is dependent on rainfall and depth, and is mediated by genomically divergent microorganisms.</title>
        <authorList>
            <person name="Diamond S."/>
            <person name="Andeer P.F."/>
            <person name="Li Z."/>
            <person name="Crits-Christoph A."/>
            <person name="Burstein D."/>
            <person name="Anantharaman K."/>
            <person name="Lane K.R."/>
            <person name="Thomas B.C."/>
            <person name="Pan C."/>
            <person name="Northen T.R."/>
            <person name="Banfield J.F."/>
        </authorList>
    </citation>
    <scope>NUCLEOTIDE SEQUENCE [LARGE SCALE GENOMIC DNA]</scope>
    <source>
        <strain evidence="5">WS_3</strain>
    </source>
</reference>
<dbReference type="PANTHER" id="PTHR30576">
    <property type="entry name" value="COLANIC BIOSYNTHESIS UDP-GLUCOSE LIPID CARRIER TRANSFERASE"/>
    <property type="match status" value="1"/>
</dbReference>
<feature type="domain" description="Bacterial sugar transferase" evidence="3">
    <location>
        <begin position="420"/>
        <end position="597"/>
    </location>
</feature>
<feature type="transmembrane region" description="Helical" evidence="2">
    <location>
        <begin position="425"/>
        <end position="448"/>
    </location>
</feature>
<evidence type="ECO:0000313" key="6">
    <source>
        <dbReference type="Proteomes" id="UP000320184"/>
    </source>
</evidence>
<evidence type="ECO:0000256" key="1">
    <source>
        <dbReference type="ARBA" id="ARBA00006464"/>
    </source>
</evidence>
<comment type="similarity">
    <text evidence="1">Belongs to the bacterial sugar transferase family.</text>
</comment>
<keyword evidence="5" id="KW-0808">Transferase</keyword>
<keyword evidence="2" id="KW-0472">Membrane</keyword>
<dbReference type="EMBL" id="VBOT01000134">
    <property type="protein sequence ID" value="TMQ48754.1"/>
    <property type="molecule type" value="Genomic_DNA"/>
</dbReference>
<dbReference type="Pfam" id="PF02397">
    <property type="entry name" value="Bac_transf"/>
    <property type="match status" value="1"/>
</dbReference>
<protein>
    <submittedName>
        <fullName evidence="5">Glycosyltransferase</fullName>
    </submittedName>
</protein>
<evidence type="ECO:0000259" key="3">
    <source>
        <dbReference type="Pfam" id="PF02397"/>
    </source>
</evidence>
<dbReference type="Pfam" id="PF13692">
    <property type="entry name" value="Glyco_trans_1_4"/>
    <property type="match status" value="1"/>
</dbReference>
<evidence type="ECO:0000259" key="4">
    <source>
        <dbReference type="Pfam" id="PF13579"/>
    </source>
</evidence>
<dbReference type="AlphaFoldDB" id="A0A538SBL7"/>
<sequence length="603" mass="65163">MRVLFVTQYFPPESGAAPARAAHFARALERAGHEVRVLTGLPNHPSGAIRPEYARVRRATERRGGITVERVWLHATPRKTAVTRLWNHLTFAWSALPVALSGPRPDLVIASTPPLFLGITAWLAARRHRAPLVLDCRDDWPRAAVALGELRPGPVTWALEGLSWFLQRRAARVIAVTPGMRRQLEARGLDGGRLALITNGADTDLFRPGRGRNGAARRPFTVLYAGTHGLVHGMEALIDAAESLKGRDDVAFVLVGDGVAKPALERRAEEAGLCHVAFRPSLSPEGLVDVIREADVCVATTRAGAFCGETIPVKLFDYLACGRPVVAAVSGDAAEVVNRSGGGIVVEPGDGRAIAGAIERLASDSALRSRLEGSGPEFVEQHYSRRATGEELARLLDEVHVRARGRAVTPLPGGLHGIARRLADVIVAAGMVVALAPVLLLLGLAIPLDSPGPALFRQRRVGRGSKEFTILKFRTMRVGTPDLASHLVGPGSSRVTRIGRFLRRTSLDELPQLLNVLAGDMTLVGPRPALFNQEDLIGLRQAAGVDALRPGVTGLAQVNGRDEIPLQRKVEYDRYYLEHLSPVLDLMILLRTVITLFSNRGVY</sequence>
<dbReference type="InterPro" id="IPR003362">
    <property type="entry name" value="Bact_transf"/>
</dbReference>
<dbReference type="CDD" id="cd03794">
    <property type="entry name" value="GT4_WbuB-like"/>
    <property type="match status" value="1"/>
</dbReference>
<dbReference type="PANTHER" id="PTHR30576:SF10">
    <property type="entry name" value="SLL5057 PROTEIN"/>
    <property type="match status" value="1"/>
</dbReference>
<comment type="caution">
    <text evidence="5">The sequence shown here is derived from an EMBL/GenBank/DDBJ whole genome shotgun (WGS) entry which is preliminary data.</text>
</comment>
<dbReference type="Pfam" id="PF13579">
    <property type="entry name" value="Glyco_trans_4_4"/>
    <property type="match status" value="1"/>
</dbReference>
<dbReference type="SUPFAM" id="SSF53756">
    <property type="entry name" value="UDP-Glycosyltransferase/glycogen phosphorylase"/>
    <property type="match status" value="1"/>
</dbReference>
<proteinExistence type="inferred from homology"/>
<dbReference type="InterPro" id="IPR028098">
    <property type="entry name" value="Glyco_trans_4-like_N"/>
</dbReference>
<evidence type="ECO:0000313" key="5">
    <source>
        <dbReference type="EMBL" id="TMQ48754.1"/>
    </source>
</evidence>
<dbReference type="Gene3D" id="3.40.50.2000">
    <property type="entry name" value="Glycogen Phosphorylase B"/>
    <property type="match status" value="2"/>
</dbReference>
<feature type="domain" description="Glycosyltransferase subfamily 4-like N-terminal" evidence="4">
    <location>
        <begin position="18"/>
        <end position="200"/>
    </location>
</feature>
<accession>A0A538SBL7</accession>
<keyword evidence="2" id="KW-0812">Transmembrane</keyword>
<gene>
    <name evidence="5" type="ORF">E6K73_11215</name>
</gene>
<name>A0A538SBL7_UNCEI</name>